<dbReference type="RefSeq" id="WP_129087861.1">
    <property type="nucleotide sequence ID" value="NZ_CP053836.1"/>
</dbReference>
<reference evidence="1 2" key="1">
    <citation type="submission" date="2017-10" db="EMBL/GenBank/DDBJ databases">
        <title>Genomics of the genus Arcobacter.</title>
        <authorList>
            <person name="Perez-Cataluna A."/>
            <person name="Figueras M.J."/>
        </authorList>
    </citation>
    <scope>NUCLEOTIDE SEQUENCE [LARGE SCALE GENOMIC DNA]</scope>
    <source>
        <strain evidence="1 2">CECT 8441</strain>
    </source>
</reference>
<evidence type="ECO:0000313" key="1">
    <source>
        <dbReference type="EMBL" id="RXK04107.1"/>
    </source>
</evidence>
<evidence type="ECO:0000313" key="2">
    <source>
        <dbReference type="Proteomes" id="UP000289758"/>
    </source>
</evidence>
<sequence>MSTKRKFDRLKNQDKFFKMQKKRLDRIAEPDTKGKLDFSIVLTNKEILKIQSKGRILKAKYGLTRAKVLREVLLNLDDEDLICFLGLYNPDKVKK</sequence>
<dbReference type="EMBL" id="PDKK01000011">
    <property type="protein sequence ID" value="RXK04107.1"/>
    <property type="molecule type" value="Genomic_DNA"/>
</dbReference>
<protein>
    <submittedName>
        <fullName evidence="1">Uncharacterized protein</fullName>
    </submittedName>
</protein>
<name>A0A4Q1AJ85_9BACT</name>
<keyword evidence="2" id="KW-1185">Reference proteome</keyword>
<dbReference type="AlphaFoldDB" id="A0A4Q1AJ85"/>
<proteinExistence type="predicted"/>
<gene>
    <name evidence="1" type="ORF">CRV07_11815</name>
</gene>
<accession>A0A4Q1AJ85</accession>
<organism evidence="1 2">
    <name type="scientific">Halarcobacter ebronensis</name>
    <dbReference type="NCBI Taxonomy" id="1462615"/>
    <lineage>
        <taxon>Bacteria</taxon>
        <taxon>Pseudomonadati</taxon>
        <taxon>Campylobacterota</taxon>
        <taxon>Epsilonproteobacteria</taxon>
        <taxon>Campylobacterales</taxon>
        <taxon>Arcobacteraceae</taxon>
        <taxon>Halarcobacter</taxon>
    </lineage>
</organism>
<dbReference type="Proteomes" id="UP000289758">
    <property type="component" value="Unassembled WGS sequence"/>
</dbReference>
<comment type="caution">
    <text evidence="1">The sequence shown here is derived from an EMBL/GenBank/DDBJ whole genome shotgun (WGS) entry which is preliminary data.</text>
</comment>